<dbReference type="AlphaFoldDB" id="A0AAV4A4B8"/>
<organism evidence="2 3">
    <name type="scientific">Plakobranchus ocellatus</name>
    <dbReference type="NCBI Taxonomy" id="259542"/>
    <lineage>
        <taxon>Eukaryota</taxon>
        <taxon>Metazoa</taxon>
        <taxon>Spiralia</taxon>
        <taxon>Lophotrochozoa</taxon>
        <taxon>Mollusca</taxon>
        <taxon>Gastropoda</taxon>
        <taxon>Heterobranchia</taxon>
        <taxon>Euthyneura</taxon>
        <taxon>Panpulmonata</taxon>
        <taxon>Sacoglossa</taxon>
        <taxon>Placobranchoidea</taxon>
        <taxon>Plakobranchidae</taxon>
        <taxon>Plakobranchus</taxon>
    </lineage>
</organism>
<dbReference type="Pfam" id="PF04991">
    <property type="entry name" value="LicD"/>
    <property type="match status" value="1"/>
</dbReference>
<dbReference type="PANTHER" id="PTHR13627">
    <property type="entry name" value="FUKUTIN RELATED PROTEIN"/>
    <property type="match status" value="1"/>
</dbReference>
<gene>
    <name evidence="2" type="ORF">PoB_002864200</name>
</gene>
<keyword evidence="3" id="KW-1185">Reference proteome</keyword>
<dbReference type="EMBL" id="BLXT01003574">
    <property type="protein sequence ID" value="GFO02137.1"/>
    <property type="molecule type" value="Genomic_DNA"/>
</dbReference>
<dbReference type="InterPro" id="IPR007074">
    <property type="entry name" value="LicD/FKTN/FKRP_NTP_transf"/>
</dbReference>
<dbReference type="GO" id="GO:0009100">
    <property type="term" value="P:glycoprotein metabolic process"/>
    <property type="evidence" value="ECO:0007669"/>
    <property type="project" value="UniProtKB-ARBA"/>
</dbReference>
<dbReference type="PANTHER" id="PTHR13627:SF31">
    <property type="entry name" value="RIBITOL 5-PHOSPHATE TRANSFERASE FKRP"/>
    <property type="match status" value="1"/>
</dbReference>
<dbReference type="Proteomes" id="UP000735302">
    <property type="component" value="Unassembled WGS sequence"/>
</dbReference>
<evidence type="ECO:0000313" key="2">
    <source>
        <dbReference type="EMBL" id="GFO02137.1"/>
    </source>
</evidence>
<reference evidence="2 3" key="1">
    <citation type="journal article" date="2021" name="Elife">
        <title>Chloroplast acquisition without the gene transfer in kleptoplastic sea slugs, Plakobranchus ocellatus.</title>
        <authorList>
            <person name="Maeda T."/>
            <person name="Takahashi S."/>
            <person name="Yoshida T."/>
            <person name="Shimamura S."/>
            <person name="Takaki Y."/>
            <person name="Nagai Y."/>
            <person name="Toyoda A."/>
            <person name="Suzuki Y."/>
            <person name="Arimoto A."/>
            <person name="Ishii H."/>
            <person name="Satoh N."/>
            <person name="Nishiyama T."/>
            <person name="Hasebe M."/>
            <person name="Maruyama T."/>
            <person name="Minagawa J."/>
            <person name="Obokata J."/>
            <person name="Shigenobu S."/>
        </authorList>
    </citation>
    <scope>NUCLEOTIDE SEQUENCE [LARGE SCALE GENOMIC DNA]</scope>
</reference>
<protein>
    <submittedName>
        <fullName evidence="2">Lipopolysaccharide cholinephosphotransferase licd</fullName>
    </submittedName>
</protein>
<sequence length="344" mass="39185">MRIGNFLMIAAFSPRPHAAKDLQAAPNSHSYGWWAATAAKRLFCLLALVGITAAAVVCLRQPGQLYTNVPSWRDVSMLQIMKMHLAPRPSHVNKRLACPEPLNKPGISLENLDTSGILFNNQAIEKLQNLRPEENWKTAFAPTLDRQEKLELVHLYAVFKNAMESAGLRHVVMHGSALGAWRFHGVTPWDDDIDLAIDVADWVEIKETLGCIDGFSLDTTSNTKWGFYRNNGSLIKDDPSSKRWPFLDLFLYTSDDEYVWGLNYVHLRRFTFSKEDMFPTQLVPFEGFMVPVPRHLRNVLEHQFVDPTVCVSQHLNHRTGDGLEILKVPCQNLTDMYPMYFTNN</sequence>
<name>A0AAV4A4B8_9GAST</name>
<evidence type="ECO:0000313" key="3">
    <source>
        <dbReference type="Proteomes" id="UP000735302"/>
    </source>
</evidence>
<feature type="domain" description="LicD/FKTN/FKRP nucleotidyltransferase" evidence="1">
    <location>
        <begin position="165"/>
        <end position="202"/>
    </location>
</feature>
<evidence type="ECO:0000259" key="1">
    <source>
        <dbReference type="Pfam" id="PF04991"/>
    </source>
</evidence>
<comment type="caution">
    <text evidence="2">The sequence shown here is derived from an EMBL/GenBank/DDBJ whole genome shotgun (WGS) entry which is preliminary data.</text>
</comment>
<accession>A0AAV4A4B8</accession>
<dbReference type="InterPro" id="IPR052613">
    <property type="entry name" value="LicD_transferase"/>
</dbReference>
<proteinExistence type="predicted"/>